<evidence type="ECO:0000256" key="5">
    <source>
        <dbReference type="ARBA" id="ARBA00022915"/>
    </source>
</evidence>
<comment type="similarity">
    <text evidence="1 9">Belongs to the DapB family.</text>
</comment>
<evidence type="ECO:0000256" key="1">
    <source>
        <dbReference type="ARBA" id="ARBA00006642"/>
    </source>
</evidence>
<dbReference type="SUPFAM" id="SSF51735">
    <property type="entry name" value="NAD(P)-binding Rossmann-fold domains"/>
    <property type="match status" value="1"/>
</dbReference>
<evidence type="ECO:0000259" key="11">
    <source>
        <dbReference type="Pfam" id="PF01113"/>
    </source>
</evidence>
<dbReference type="Pfam" id="PF05173">
    <property type="entry name" value="DapB_C"/>
    <property type="match status" value="1"/>
</dbReference>
<feature type="binding site" evidence="9">
    <location>
        <position position="143"/>
    </location>
    <ligand>
        <name>(S)-2,3,4,5-tetrahydrodipicolinate</name>
        <dbReference type="ChEBI" id="CHEBI:16845"/>
    </ligand>
</feature>
<comment type="pathway">
    <text evidence="9">Amino-acid biosynthesis; L-lysine biosynthesis via DAP pathway; (S)-tetrahydrodipicolinate from L-aspartate: step 4/4.</text>
</comment>
<feature type="binding site" evidence="9">
    <location>
        <begin position="152"/>
        <end position="153"/>
    </location>
    <ligand>
        <name>(S)-2,3,4,5-tetrahydrodipicolinate</name>
        <dbReference type="ChEBI" id="CHEBI:16845"/>
    </ligand>
</feature>
<dbReference type="GO" id="GO:0019877">
    <property type="term" value="P:diaminopimelate biosynthetic process"/>
    <property type="evidence" value="ECO:0007669"/>
    <property type="project" value="UniProtKB-UniRule"/>
</dbReference>
<name>S1MUM1_9ENTE</name>
<dbReference type="PATRIC" id="fig|1121865.3.peg.1063"/>
<organism evidence="13 14">
    <name type="scientific">Enterococcus columbae DSM 7374 = ATCC 51263</name>
    <dbReference type="NCBI Taxonomy" id="1121865"/>
    <lineage>
        <taxon>Bacteria</taxon>
        <taxon>Bacillati</taxon>
        <taxon>Bacillota</taxon>
        <taxon>Bacilli</taxon>
        <taxon>Lactobacillales</taxon>
        <taxon>Enterococcaceae</taxon>
        <taxon>Enterococcus</taxon>
    </lineage>
</organism>
<reference evidence="13 14" key="1">
    <citation type="submission" date="2013-03" db="EMBL/GenBank/DDBJ databases">
        <title>The Genome Sequence of Enterococcus columbae ATCC_51263 (PacBio/Illumina hybrid assembly).</title>
        <authorList>
            <consortium name="The Broad Institute Genomics Platform"/>
            <consortium name="The Broad Institute Genome Sequencing Center for Infectious Disease"/>
            <person name="Earl A."/>
            <person name="Russ C."/>
            <person name="Gilmore M."/>
            <person name="Surin D."/>
            <person name="Walker B."/>
            <person name="Young S."/>
            <person name="Zeng Q."/>
            <person name="Gargeya S."/>
            <person name="Fitzgerald M."/>
            <person name="Haas B."/>
            <person name="Abouelleil A."/>
            <person name="Allen A.W."/>
            <person name="Alvarado L."/>
            <person name="Arachchi H.M."/>
            <person name="Berlin A.M."/>
            <person name="Chapman S.B."/>
            <person name="Gainer-Dewar J."/>
            <person name="Goldberg J."/>
            <person name="Griggs A."/>
            <person name="Gujja S."/>
            <person name="Hansen M."/>
            <person name="Howarth C."/>
            <person name="Imamovic A."/>
            <person name="Ireland A."/>
            <person name="Larimer J."/>
            <person name="McCowan C."/>
            <person name="Murphy C."/>
            <person name="Pearson M."/>
            <person name="Poon T.W."/>
            <person name="Priest M."/>
            <person name="Roberts A."/>
            <person name="Saif S."/>
            <person name="Shea T."/>
            <person name="Sisk P."/>
            <person name="Sykes S."/>
            <person name="Wortman J."/>
            <person name="Nusbaum C."/>
            <person name="Birren B."/>
        </authorList>
    </citation>
    <scope>NUCLEOTIDE SEQUENCE [LARGE SCALE GENOMIC DNA]</scope>
    <source>
        <strain evidence="13 14">ATCC 51263</strain>
    </source>
</reference>
<dbReference type="PANTHER" id="PTHR20836:SF7">
    <property type="entry name" value="4-HYDROXY-TETRAHYDRODIPICOLINATE REDUCTASE"/>
    <property type="match status" value="1"/>
</dbReference>
<evidence type="ECO:0000256" key="6">
    <source>
        <dbReference type="ARBA" id="ARBA00023002"/>
    </source>
</evidence>
<sequence>MLRIILSGCHGKMGQALQRLIAVKEGLTVVAGVDKQPELPSDFPVYTFLSEVKEAADVVIDFSHFSAVERLLTDCKAKNLPVVVATTGLDEHLKNCLQEASEVIPVFYSANMSLGINVLIKALQAVTPILEEDFDIEMIEKHHNQKKDAPSGTALLLADSINAVCQEKKSYVYDRTPKDEARATSELGISVVRGGTIPGEHIVIYAGEDEILEFKHTALSRNIFAKGALQAAVFLAKQPAGQYQMADLVNANNLE</sequence>
<evidence type="ECO:0000256" key="3">
    <source>
        <dbReference type="ARBA" id="ARBA00022605"/>
    </source>
</evidence>
<dbReference type="HAMAP" id="MF_00102">
    <property type="entry name" value="DapB"/>
    <property type="match status" value="1"/>
</dbReference>
<evidence type="ECO:0000256" key="10">
    <source>
        <dbReference type="NCBIfam" id="TIGR00036"/>
    </source>
</evidence>
<accession>S1MUM1</accession>
<keyword evidence="5 9" id="KW-0220">Diaminopimelate biosynthesis</keyword>
<keyword evidence="7 9" id="KW-0520">NAD</keyword>
<dbReference type="InterPro" id="IPR022663">
    <property type="entry name" value="DapB_C"/>
</dbReference>
<comment type="catalytic activity">
    <reaction evidence="9">
        <text>(S)-2,3,4,5-tetrahydrodipicolinate + NADP(+) + H2O = (2S,4S)-4-hydroxy-2,3,4,5-tetrahydrodipicolinate + NADPH + H(+)</text>
        <dbReference type="Rhea" id="RHEA:35331"/>
        <dbReference type="ChEBI" id="CHEBI:15377"/>
        <dbReference type="ChEBI" id="CHEBI:15378"/>
        <dbReference type="ChEBI" id="CHEBI:16845"/>
        <dbReference type="ChEBI" id="CHEBI:57783"/>
        <dbReference type="ChEBI" id="CHEBI:58349"/>
        <dbReference type="ChEBI" id="CHEBI:67139"/>
        <dbReference type="EC" id="1.17.1.8"/>
    </reaction>
</comment>
<keyword evidence="14" id="KW-1185">Reference proteome</keyword>
<dbReference type="STRING" id="1121865.OMW_01094"/>
<feature type="binding site" evidence="9">
    <location>
        <begin position="85"/>
        <end position="87"/>
    </location>
    <ligand>
        <name>NAD(+)</name>
        <dbReference type="ChEBI" id="CHEBI:57540"/>
    </ligand>
</feature>
<comment type="subcellular location">
    <subcellularLocation>
        <location evidence="9">Cytoplasm</location>
    </subcellularLocation>
</comment>
<dbReference type="InterPro" id="IPR036291">
    <property type="entry name" value="NAD(P)-bd_dom_sf"/>
</dbReference>
<keyword evidence="8 9" id="KW-0457">Lysine biosynthesis</keyword>
<keyword evidence="6 9" id="KW-0560">Oxidoreductase</keyword>
<dbReference type="GO" id="GO:0051287">
    <property type="term" value="F:NAD binding"/>
    <property type="evidence" value="ECO:0007669"/>
    <property type="project" value="UniProtKB-UniRule"/>
</dbReference>
<evidence type="ECO:0000259" key="12">
    <source>
        <dbReference type="Pfam" id="PF05173"/>
    </source>
</evidence>
<protein>
    <recommendedName>
        <fullName evidence="9 10">4-hydroxy-tetrahydrodipicolinate reductase</fullName>
        <shortName evidence="9">HTPA reductase</shortName>
        <ecNumber evidence="9 10">1.17.1.8</ecNumber>
    </recommendedName>
</protein>
<evidence type="ECO:0000313" key="14">
    <source>
        <dbReference type="Proteomes" id="UP000014113"/>
    </source>
</evidence>
<keyword evidence="3 9" id="KW-0028">Amino-acid biosynthesis</keyword>
<dbReference type="Gene3D" id="3.40.50.720">
    <property type="entry name" value="NAD(P)-binding Rossmann-like Domain"/>
    <property type="match status" value="1"/>
</dbReference>
<dbReference type="AlphaFoldDB" id="S1MUM1"/>
<dbReference type="GO" id="GO:0005829">
    <property type="term" value="C:cytosol"/>
    <property type="evidence" value="ECO:0007669"/>
    <property type="project" value="TreeGrafter"/>
</dbReference>
<dbReference type="GO" id="GO:0016726">
    <property type="term" value="F:oxidoreductase activity, acting on CH or CH2 groups, NAD or NADP as acceptor"/>
    <property type="evidence" value="ECO:0007669"/>
    <property type="project" value="UniProtKB-UniRule"/>
</dbReference>
<dbReference type="UniPathway" id="UPA00034">
    <property type="reaction ID" value="UER00018"/>
</dbReference>
<comment type="function">
    <text evidence="9">Catalyzes the conversion of 4-hydroxy-tetrahydrodipicolinate (HTPA) to tetrahydrodipicolinate.</text>
</comment>
<dbReference type="InterPro" id="IPR023940">
    <property type="entry name" value="DHDPR_bac"/>
</dbReference>
<evidence type="ECO:0000313" key="13">
    <source>
        <dbReference type="EMBL" id="EOW80537.1"/>
    </source>
</evidence>
<feature type="binding site" evidence="9">
    <location>
        <begin position="8"/>
        <end position="13"/>
    </location>
    <ligand>
        <name>NAD(+)</name>
        <dbReference type="ChEBI" id="CHEBI:57540"/>
    </ligand>
</feature>
<evidence type="ECO:0000256" key="2">
    <source>
        <dbReference type="ARBA" id="ARBA00022490"/>
    </source>
</evidence>
<dbReference type="NCBIfam" id="TIGR00036">
    <property type="entry name" value="dapB"/>
    <property type="match status" value="1"/>
</dbReference>
<dbReference type="CDD" id="cd02274">
    <property type="entry name" value="DHDPR_N"/>
    <property type="match status" value="1"/>
</dbReference>
<feature type="active site" description="Proton donor" evidence="9">
    <location>
        <position position="146"/>
    </location>
</feature>
<dbReference type="GO" id="GO:0009089">
    <property type="term" value="P:lysine biosynthetic process via diaminopimelate"/>
    <property type="evidence" value="ECO:0007669"/>
    <property type="project" value="UniProtKB-UniRule"/>
</dbReference>
<dbReference type="PANTHER" id="PTHR20836">
    <property type="entry name" value="DIHYDRODIPICOLINATE REDUCTASE"/>
    <property type="match status" value="1"/>
</dbReference>
<evidence type="ECO:0000256" key="4">
    <source>
        <dbReference type="ARBA" id="ARBA00022857"/>
    </source>
</evidence>
<proteinExistence type="inferred from homology"/>
<feature type="domain" description="Dihydrodipicolinate reductase C-terminal" evidence="12">
    <location>
        <begin position="115"/>
        <end position="248"/>
    </location>
</feature>
<dbReference type="RefSeq" id="WP_016183236.1">
    <property type="nucleotide sequence ID" value="NZ_JXKI01000001.1"/>
</dbReference>
<comment type="caution">
    <text evidence="13">The sequence shown here is derived from an EMBL/GenBank/DDBJ whole genome shotgun (WGS) entry which is preliminary data.</text>
</comment>
<dbReference type="EC" id="1.17.1.8" evidence="9 10"/>
<feature type="domain" description="Dihydrodipicolinate reductase N-terminal" evidence="11">
    <location>
        <begin position="3"/>
        <end position="112"/>
    </location>
</feature>
<comment type="catalytic activity">
    <reaction evidence="9">
        <text>(S)-2,3,4,5-tetrahydrodipicolinate + NAD(+) + H2O = (2S,4S)-4-hydroxy-2,3,4,5-tetrahydrodipicolinate + NADH + H(+)</text>
        <dbReference type="Rhea" id="RHEA:35323"/>
        <dbReference type="ChEBI" id="CHEBI:15377"/>
        <dbReference type="ChEBI" id="CHEBI:15378"/>
        <dbReference type="ChEBI" id="CHEBI:16845"/>
        <dbReference type="ChEBI" id="CHEBI:57540"/>
        <dbReference type="ChEBI" id="CHEBI:57945"/>
        <dbReference type="ChEBI" id="CHEBI:67139"/>
        <dbReference type="EC" id="1.17.1.8"/>
    </reaction>
</comment>
<comment type="subunit">
    <text evidence="9">Homotetramer.</text>
</comment>
<gene>
    <name evidence="9" type="primary">dapB</name>
    <name evidence="13" type="ORF">I568_01714</name>
</gene>
<dbReference type="InterPro" id="IPR000846">
    <property type="entry name" value="DapB_N"/>
</dbReference>
<dbReference type="GO" id="GO:0008839">
    <property type="term" value="F:4-hydroxy-tetrahydrodipicolinate reductase"/>
    <property type="evidence" value="ECO:0007669"/>
    <property type="project" value="UniProtKB-UniRule"/>
</dbReference>
<evidence type="ECO:0000256" key="9">
    <source>
        <dbReference type="HAMAP-Rule" id="MF_00102"/>
    </source>
</evidence>
<evidence type="ECO:0000256" key="8">
    <source>
        <dbReference type="ARBA" id="ARBA00023154"/>
    </source>
</evidence>
<dbReference type="Pfam" id="PF01113">
    <property type="entry name" value="DapB_N"/>
    <property type="match status" value="1"/>
</dbReference>
<evidence type="ECO:0000256" key="7">
    <source>
        <dbReference type="ARBA" id="ARBA00023027"/>
    </source>
</evidence>
<dbReference type="SUPFAM" id="SSF55347">
    <property type="entry name" value="Glyceraldehyde-3-phosphate dehydrogenase-like, C-terminal domain"/>
    <property type="match status" value="1"/>
</dbReference>
<dbReference type="eggNOG" id="COG0289">
    <property type="taxonomic scope" value="Bacteria"/>
</dbReference>
<dbReference type="PIRSF" id="PIRSF000161">
    <property type="entry name" value="DHPR"/>
    <property type="match status" value="1"/>
</dbReference>
<dbReference type="OrthoDB" id="9790352at2"/>
<keyword evidence="2 9" id="KW-0963">Cytoplasm</keyword>
<feature type="binding site" evidence="9">
    <location>
        <begin position="109"/>
        <end position="112"/>
    </location>
    <ligand>
        <name>NAD(+)</name>
        <dbReference type="ChEBI" id="CHEBI:57540"/>
    </ligand>
</feature>
<comment type="caution">
    <text evidence="9">Lacks conserved residue(s) required for the propagation of feature annotation.</text>
</comment>
<keyword evidence="4 9" id="KW-0521">NADP</keyword>
<dbReference type="Proteomes" id="UP000014113">
    <property type="component" value="Unassembled WGS sequence"/>
</dbReference>
<dbReference type="GO" id="GO:0050661">
    <property type="term" value="F:NADP binding"/>
    <property type="evidence" value="ECO:0007669"/>
    <property type="project" value="UniProtKB-UniRule"/>
</dbReference>
<feature type="active site" description="Proton donor/acceptor" evidence="9">
    <location>
        <position position="142"/>
    </location>
</feature>
<dbReference type="EMBL" id="ASWJ01000008">
    <property type="protein sequence ID" value="EOW80537.1"/>
    <property type="molecule type" value="Genomic_DNA"/>
</dbReference>
<comment type="caution">
    <text evidence="9">Was originally thought to be a dihydrodipicolinate reductase (DHDPR), catalyzing the conversion of dihydrodipicolinate to tetrahydrodipicolinate. However, it was shown in E.coli that the substrate of the enzymatic reaction is not dihydrodipicolinate (DHDP) but in fact (2S,4S)-4-hydroxy-2,3,4,5-tetrahydrodipicolinic acid (HTPA), the product released by the DapA-catalyzed reaction.</text>
</comment>
<dbReference type="Gene3D" id="3.30.360.10">
    <property type="entry name" value="Dihydrodipicolinate Reductase, domain 2"/>
    <property type="match status" value="1"/>
</dbReference>